<dbReference type="AlphaFoldDB" id="A0A2M6WEJ2"/>
<sequence>MDAVIYNKEGKEAGKVSLPESVFNTPFNADLVHQVVTTMQNNARTMVAHTKDRSEVRGGGRKPWRQKGTGRARHGSRRSPIWRGGGVTFGPRSEKDYTGKLNRKMKVKALYSVLSKKMKDGEVLFVDDLGFAEPKAKEAKQVLTALSRVKGFEGLARKKNAAFIALDEFSEVAAKSFGNFGNVEVDAVANLNPVDVLRFKYLIITKPEESLAVLEAKHR</sequence>
<comment type="function">
    <text evidence="5">One of the primary rRNA binding proteins, this protein initially binds near the 5'-end of the 23S rRNA. It is important during the early stages of 50S assembly. It makes multiple contacts with different domains of the 23S rRNA in the assembled 50S subunit and ribosome.</text>
</comment>
<dbReference type="GO" id="GO:0003735">
    <property type="term" value="F:structural constituent of ribosome"/>
    <property type="evidence" value="ECO:0007669"/>
    <property type="project" value="InterPro"/>
</dbReference>
<evidence type="ECO:0000256" key="5">
    <source>
        <dbReference type="HAMAP-Rule" id="MF_01328"/>
    </source>
</evidence>
<dbReference type="EMBL" id="PFBJ01000007">
    <property type="protein sequence ID" value="PIT91221.1"/>
    <property type="molecule type" value="Genomic_DNA"/>
</dbReference>
<proteinExistence type="inferred from homology"/>
<comment type="caution">
    <text evidence="7">The sequence shown here is derived from an EMBL/GenBank/DDBJ whole genome shotgun (WGS) entry which is preliminary data.</text>
</comment>
<feature type="region of interest" description="Disordered" evidence="6">
    <location>
        <begin position="50"/>
        <end position="85"/>
    </location>
</feature>
<dbReference type="GO" id="GO:0005840">
    <property type="term" value="C:ribosome"/>
    <property type="evidence" value="ECO:0007669"/>
    <property type="project" value="UniProtKB-KW"/>
</dbReference>
<comment type="similarity">
    <text evidence="1 5">Belongs to the universal ribosomal protein uL4 family.</text>
</comment>
<evidence type="ECO:0000256" key="3">
    <source>
        <dbReference type="ARBA" id="ARBA00023274"/>
    </source>
</evidence>
<dbReference type="Pfam" id="PF00573">
    <property type="entry name" value="Ribosomal_L4"/>
    <property type="match status" value="1"/>
</dbReference>
<keyword evidence="5" id="KW-0699">rRNA-binding</keyword>
<dbReference type="Proteomes" id="UP000228809">
    <property type="component" value="Unassembled WGS sequence"/>
</dbReference>
<name>A0A2M6WEJ2_9BACT</name>
<feature type="compositionally biased region" description="Basic residues" evidence="6">
    <location>
        <begin position="59"/>
        <end position="77"/>
    </location>
</feature>
<dbReference type="NCBIfam" id="TIGR03953">
    <property type="entry name" value="rplD_bact"/>
    <property type="match status" value="1"/>
</dbReference>
<evidence type="ECO:0000256" key="1">
    <source>
        <dbReference type="ARBA" id="ARBA00010528"/>
    </source>
</evidence>
<evidence type="ECO:0000256" key="4">
    <source>
        <dbReference type="ARBA" id="ARBA00035244"/>
    </source>
</evidence>
<dbReference type="GO" id="GO:0019843">
    <property type="term" value="F:rRNA binding"/>
    <property type="evidence" value="ECO:0007669"/>
    <property type="project" value="UniProtKB-UniRule"/>
</dbReference>
<dbReference type="SUPFAM" id="SSF52166">
    <property type="entry name" value="Ribosomal protein L4"/>
    <property type="match status" value="1"/>
</dbReference>
<protein>
    <recommendedName>
        <fullName evidence="4 5">Large ribosomal subunit protein uL4</fullName>
    </recommendedName>
</protein>
<organism evidence="7 8">
    <name type="scientific">Candidatus Kaiserbacteria bacterium CG10_big_fil_rev_8_21_14_0_10_49_17</name>
    <dbReference type="NCBI Taxonomy" id="1974609"/>
    <lineage>
        <taxon>Bacteria</taxon>
        <taxon>Candidatus Kaiseribacteriota</taxon>
    </lineage>
</organism>
<evidence type="ECO:0000256" key="6">
    <source>
        <dbReference type="SAM" id="MobiDB-lite"/>
    </source>
</evidence>
<accession>A0A2M6WEJ2</accession>
<gene>
    <name evidence="5" type="primary">rplD</name>
    <name evidence="7" type="ORF">COU17_01730</name>
</gene>
<dbReference type="HAMAP" id="MF_01328_B">
    <property type="entry name" value="Ribosomal_uL4_B"/>
    <property type="match status" value="1"/>
</dbReference>
<evidence type="ECO:0000313" key="8">
    <source>
        <dbReference type="Proteomes" id="UP000228809"/>
    </source>
</evidence>
<keyword evidence="5" id="KW-0694">RNA-binding</keyword>
<comment type="subunit">
    <text evidence="5">Part of the 50S ribosomal subunit.</text>
</comment>
<dbReference type="GO" id="GO:1990904">
    <property type="term" value="C:ribonucleoprotein complex"/>
    <property type="evidence" value="ECO:0007669"/>
    <property type="project" value="UniProtKB-KW"/>
</dbReference>
<dbReference type="InterPro" id="IPR013005">
    <property type="entry name" value="Ribosomal_uL4-like"/>
</dbReference>
<comment type="function">
    <text evidence="5">Forms part of the polypeptide exit tunnel.</text>
</comment>
<dbReference type="PANTHER" id="PTHR10746">
    <property type="entry name" value="50S RIBOSOMAL PROTEIN L4"/>
    <property type="match status" value="1"/>
</dbReference>
<dbReference type="Gene3D" id="3.40.1370.10">
    <property type="match status" value="1"/>
</dbReference>
<evidence type="ECO:0000313" key="7">
    <source>
        <dbReference type="EMBL" id="PIT91221.1"/>
    </source>
</evidence>
<dbReference type="GO" id="GO:0006412">
    <property type="term" value="P:translation"/>
    <property type="evidence" value="ECO:0007669"/>
    <property type="project" value="UniProtKB-UniRule"/>
</dbReference>
<keyword evidence="2 5" id="KW-0689">Ribosomal protein</keyword>
<dbReference type="PANTHER" id="PTHR10746:SF6">
    <property type="entry name" value="LARGE RIBOSOMAL SUBUNIT PROTEIN UL4M"/>
    <property type="match status" value="1"/>
</dbReference>
<reference evidence="8" key="1">
    <citation type="submission" date="2017-09" db="EMBL/GenBank/DDBJ databases">
        <title>Depth-based differentiation of microbial function through sediment-hosted aquifers and enrichment of novel symbionts in the deep terrestrial subsurface.</title>
        <authorList>
            <person name="Probst A.J."/>
            <person name="Ladd B."/>
            <person name="Jarett J.K."/>
            <person name="Geller-Mcgrath D.E."/>
            <person name="Sieber C.M.K."/>
            <person name="Emerson J.B."/>
            <person name="Anantharaman K."/>
            <person name="Thomas B.C."/>
            <person name="Malmstrom R."/>
            <person name="Stieglmeier M."/>
            <person name="Klingl A."/>
            <person name="Woyke T."/>
            <person name="Ryan C.M."/>
            <person name="Banfield J.F."/>
        </authorList>
    </citation>
    <scope>NUCLEOTIDE SEQUENCE [LARGE SCALE GENOMIC DNA]</scope>
</reference>
<evidence type="ECO:0000256" key="2">
    <source>
        <dbReference type="ARBA" id="ARBA00022980"/>
    </source>
</evidence>
<dbReference type="InterPro" id="IPR002136">
    <property type="entry name" value="Ribosomal_uL4"/>
</dbReference>
<dbReference type="InterPro" id="IPR023574">
    <property type="entry name" value="Ribosomal_uL4_dom_sf"/>
</dbReference>
<keyword evidence="3 5" id="KW-0687">Ribonucleoprotein</keyword>